<organism evidence="2 3">
    <name type="scientific">Hapsidospora chrysogenum (strain ATCC 11550 / CBS 779.69 / DSM 880 / IAM 14645 / JCM 23072 / IMI 49137)</name>
    <name type="common">Acremonium chrysogenum</name>
    <dbReference type="NCBI Taxonomy" id="857340"/>
    <lineage>
        <taxon>Eukaryota</taxon>
        <taxon>Fungi</taxon>
        <taxon>Dikarya</taxon>
        <taxon>Ascomycota</taxon>
        <taxon>Pezizomycotina</taxon>
        <taxon>Sordariomycetes</taxon>
        <taxon>Hypocreomycetidae</taxon>
        <taxon>Hypocreales</taxon>
        <taxon>Bionectriaceae</taxon>
        <taxon>Hapsidospora</taxon>
    </lineage>
</organism>
<evidence type="ECO:0000313" key="2">
    <source>
        <dbReference type="EMBL" id="KFH44021.1"/>
    </source>
</evidence>
<dbReference type="STRING" id="857340.A0A086T3T9"/>
<protein>
    <submittedName>
        <fullName evidence="2">Uncharacterized protein</fullName>
    </submittedName>
</protein>
<reference evidence="3" key="1">
    <citation type="journal article" date="2014" name="Genome Announc.">
        <title>Genome sequence and annotation of Acremonium chrysogenum, producer of the beta-lactam antibiotic cephalosporin C.</title>
        <authorList>
            <person name="Terfehr D."/>
            <person name="Dahlmann T.A."/>
            <person name="Specht T."/>
            <person name="Zadra I."/>
            <person name="Kuernsteiner H."/>
            <person name="Kueck U."/>
        </authorList>
    </citation>
    <scope>NUCLEOTIDE SEQUENCE [LARGE SCALE GENOMIC DNA]</scope>
    <source>
        <strain evidence="3">ATCC 11550 / CBS 779.69 / DSM 880 / IAM 14645 / JCM 23072 / IMI 49137</strain>
    </source>
</reference>
<accession>A0A086T3T9</accession>
<dbReference type="AlphaFoldDB" id="A0A086T3T9"/>
<dbReference type="OrthoDB" id="1844152at2759"/>
<sequence>MVKMCDHHFPFGHGGAYLTLTTQLASLGRFFVAHELRLIAAYLPFNYDFKTLDKLPRRRWIGPGMIQPFGARVDCGRLSCQGGTATRRTRTPARCYPRRLQNRDDPRL</sequence>
<feature type="region of interest" description="Disordered" evidence="1">
    <location>
        <begin position="81"/>
        <end position="108"/>
    </location>
</feature>
<comment type="caution">
    <text evidence="2">The sequence shown here is derived from an EMBL/GenBank/DDBJ whole genome shotgun (WGS) entry which is preliminary data.</text>
</comment>
<gene>
    <name evidence="2" type="ORF">ACRE_051810</name>
</gene>
<proteinExistence type="predicted"/>
<dbReference type="EMBL" id="JPKY01000056">
    <property type="protein sequence ID" value="KFH44021.1"/>
    <property type="molecule type" value="Genomic_DNA"/>
</dbReference>
<name>A0A086T3T9_HAPC1</name>
<evidence type="ECO:0000256" key="1">
    <source>
        <dbReference type="SAM" id="MobiDB-lite"/>
    </source>
</evidence>
<keyword evidence="3" id="KW-1185">Reference proteome</keyword>
<evidence type="ECO:0000313" key="3">
    <source>
        <dbReference type="Proteomes" id="UP000029964"/>
    </source>
</evidence>
<dbReference type="Proteomes" id="UP000029964">
    <property type="component" value="Unassembled WGS sequence"/>
</dbReference>
<dbReference type="HOGENOM" id="CLU_2196106_0_0_1"/>